<organism evidence="2 3">
    <name type="scientific">Exophiala dermatitidis</name>
    <name type="common">Black yeast-like fungus</name>
    <name type="synonym">Wangiella dermatitidis</name>
    <dbReference type="NCBI Taxonomy" id="5970"/>
    <lineage>
        <taxon>Eukaryota</taxon>
        <taxon>Fungi</taxon>
        <taxon>Dikarya</taxon>
        <taxon>Ascomycota</taxon>
        <taxon>Pezizomycotina</taxon>
        <taxon>Eurotiomycetes</taxon>
        <taxon>Chaetothyriomycetidae</taxon>
        <taxon>Chaetothyriales</taxon>
        <taxon>Herpotrichiellaceae</taxon>
        <taxon>Exophiala</taxon>
    </lineage>
</organism>
<dbReference type="EMBL" id="JAJGCB010000006">
    <property type="protein sequence ID" value="KAJ8991942.1"/>
    <property type="molecule type" value="Genomic_DNA"/>
</dbReference>
<proteinExistence type="predicted"/>
<name>A0AAN6EUR9_EXODE</name>
<evidence type="ECO:0000313" key="3">
    <source>
        <dbReference type="Proteomes" id="UP001161757"/>
    </source>
</evidence>
<evidence type="ECO:0008006" key="4">
    <source>
        <dbReference type="Google" id="ProtNLM"/>
    </source>
</evidence>
<dbReference type="AlphaFoldDB" id="A0AAN6EUR9"/>
<comment type="caution">
    <text evidence="2">The sequence shown here is derived from an EMBL/GenBank/DDBJ whole genome shotgun (WGS) entry which is preliminary data.</text>
</comment>
<dbReference type="Proteomes" id="UP001161757">
    <property type="component" value="Unassembled WGS sequence"/>
</dbReference>
<protein>
    <recommendedName>
        <fullName evidence="4">Inner membrane assembly complex subunit 17</fullName>
    </recommendedName>
</protein>
<evidence type="ECO:0000313" key="2">
    <source>
        <dbReference type="EMBL" id="KAJ8991942.1"/>
    </source>
</evidence>
<gene>
    <name evidence="2" type="ORF">HRR80_003845</name>
</gene>
<keyword evidence="1" id="KW-0175">Coiled coil</keyword>
<evidence type="ECO:0000256" key="1">
    <source>
        <dbReference type="SAM" id="Coils"/>
    </source>
</evidence>
<sequence>MKSLQICRSALLRPNLQVLSRRSAPRNTNAFQTRPFSTVLPLRQAQVRPEKPVNFYRSHGRALAKALTLAFLSYQIAYWAWLYLETEEIKHEKNQEIKALEREVRLLDENRRSQKSSG</sequence>
<feature type="coiled-coil region" evidence="1">
    <location>
        <begin position="83"/>
        <end position="117"/>
    </location>
</feature>
<accession>A0AAN6EUR9</accession>
<reference evidence="2" key="1">
    <citation type="submission" date="2023-01" db="EMBL/GenBank/DDBJ databases">
        <title>Exophiala dermititidis isolated from Cystic Fibrosis Patient.</title>
        <authorList>
            <person name="Kurbessoian T."/>
            <person name="Crocker A."/>
            <person name="Murante D."/>
            <person name="Hogan D.A."/>
            <person name="Stajich J.E."/>
        </authorList>
    </citation>
    <scope>NUCLEOTIDE SEQUENCE</scope>
    <source>
        <strain evidence="2">Ex8</strain>
    </source>
</reference>